<comment type="caution">
    <text evidence="1">The sequence shown here is derived from an EMBL/GenBank/DDBJ whole genome shotgun (WGS) entry which is preliminary data.</text>
</comment>
<sequence>MSRRKDFNLTFSRTKTPGGSLIYYCDSMSSTNNQSLCLATILSGYHEKDDINYLIENITLAQNGQQYEDFHQPDSLTGSFELIISPPNIVISPNNHQIPLQACKELLNEWLEFISI</sequence>
<evidence type="ECO:0000313" key="2">
    <source>
        <dbReference type="Proteomes" id="UP000290433"/>
    </source>
</evidence>
<dbReference type="Proteomes" id="UP000290433">
    <property type="component" value="Unassembled WGS sequence"/>
</dbReference>
<protein>
    <submittedName>
        <fullName evidence="1">Uncharacterized protein</fullName>
    </submittedName>
</protein>
<organism evidence="1 2">
    <name type="scientific">Flavobacterium anhuiense</name>
    <dbReference type="NCBI Taxonomy" id="459526"/>
    <lineage>
        <taxon>Bacteria</taxon>
        <taxon>Pseudomonadati</taxon>
        <taxon>Bacteroidota</taxon>
        <taxon>Flavobacteriia</taxon>
        <taxon>Flavobacteriales</taxon>
        <taxon>Flavobacteriaceae</taxon>
        <taxon>Flavobacterium</taxon>
    </lineage>
</organism>
<gene>
    <name evidence="1" type="ORF">NU08_4217</name>
</gene>
<evidence type="ECO:0000313" key="1">
    <source>
        <dbReference type="EMBL" id="RYJ36818.1"/>
    </source>
</evidence>
<proteinExistence type="predicted"/>
<reference evidence="1 2" key="1">
    <citation type="submission" date="2014-12" db="EMBL/GenBank/DDBJ databases">
        <title>Genome sequence of Flavobacterium anhuiense RCM74.</title>
        <authorList>
            <person name="Kim J.F."/>
            <person name="Song J.Y."/>
            <person name="Kwak M.-J."/>
            <person name="Lee S.-W."/>
        </authorList>
    </citation>
    <scope>NUCLEOTIDE SEQUENCE [LARGE SCALE GENOMIC DNA]</scope>
    <source>
        <strain evidence="1 2">RCM74</strain>
    </source>
</reference>
<dbReference type="AlphaFoldDB" id="A0A444VT51"/>
<dbReference type="RefSeq" id="WP_129748874.1">
    <property type="nucleotide sequence ID" value="NZ_JUIV01000023.1"/>
</dbReference>
<dbReference type="EMBL" id="JUIV01000023">
    <property type="protein sequence ID" value="RYJ36818.1"/>
    <property type="molecule type" value="Genomic_DNA"/>
</dbReference>
<accession>A0A444VT51</accession>
<name>A0A444VT51_9FLAO</name>